<dbReference type="EMBL" id="AGYV01000012">
    <property type="protein sequence ID" value="ENY83958.1"/>
    <property type="molecule type" value="Genomic_DNA"/>
</dbReference>
<dbReference type="PATRIC" id="fig|999413.4.peg.4704"/>
<dbReference type="HOGENOM" id="CLU_3116352_0_0_9"/>
<protein>
    <submittedName>
        <fullName evidence="2">Uncharacterized protein</fullName>
    </submittedName>
</protein>
<gene>
    <name evidence="2" type="ORF">HMPREF1094_04389</name>
</gene>
<keyword evidence="1" id="KW-0812">Transmembrane</keyword>
<evidence type="ECO:0000256" key="1">
    <source>
        <dbReference type="SAM" id="Phobius"/>
    </source>
</evidence>
<keyword evidence="3" id="KW-1185">Reference proteome</keyword>
<proteinExistence type="predicted"/>
<dbReference type="AlphaFoldDB" id="N9WJY7"/>
<keyword evidence="1" id="KW-1133">Transmembrane helix</keyword>
<sequence>MERTITKRKTINRRKVLYNLNLLILALGKIIVITTIMMFVMLCIAEYCLS</sequence>
<feature type="transmembrane region" description="Helical" evidence="1">
    <location>
        <begin position="20"/>
        <end position="47"/>
    </location>
</feature>
<evidence type="ECO:0000313" key="3">
    <source>
        <dbReference type="Proteomes" id="UP000013051"/>
    </source>
</evidence>
<organism evidence="2 3">
    <name type="scientific">[Clostridium] innocuum 2959</name>
    <dbReference type="NCBI Taxonomy" id="999413"/>
    <lineage>
        <taxon>Bacteria</taxon>
        <taxon>Bacillati</taxon>
        <taxon>Bacillota</taxon>
        <taxon>Clostridia</taxon>
        <taxon>Eubacteriales</taxon>
        <taxon>Clostridiaceae</taxon>
        <taxon>Clostridium</taxon>
    </lineage>
</organism>
<evidence type="ECO:0000313" key="2">
    <source>
        <dbReference type="EMBL" id="ENY83958.1"/>
    </source>
</evidence>
<comment type="caution">
    <text evidence="2">The sequence shown here is derived from an EMBL/GenBank/DDBJ whole genome shotgun (WGS) entry which is preliminary data.</text>
</comment>
<reference evidence="2 3" key="1">
    <citation type="submission" date="2013-01" db="EMBL/GenBank/DDBJ databases">
        <title>The Genome Sequence of Clostridium innocuum 2959.</title>
        <authorList>
            <consortium name="The Broad Institute Genome Sequencing Platform"/>
            <person name="Earl A."/>
            <person name="Ward D."/>
            <person name="Feldgarden M."/>
            <person name="Gevers D."/>
            <person name="Courvalin P."/>
            <person name="Lambert T."/>
            <person name="Walker B."/>
            <person name="Young S.K."/>
            <person name="Zeng Q."/>
            <person name="Gargeya S."/>
            <person name="Fitzgerald M."/>
            <person name="Haas B."/>
            <person name="Abouelleil A."/>
            <person name="Alvarado L."/>
            <person name="Arachchi H.M."/>
            <person name="Berlin A.M."/>
            <person name="Chapman S.B."/>
            <person name="Dewar J."/>
            <person name="Goldberg J."/>
            <person name="Griggs A."/>
            <person name="Gujja S."/>
            <person name="Hansen M."/>
            <person name="Howarth C."/>
            <person name="Imamovic A."/>
            <person name="Larimer J."/>
            <person name="McCowan C."/>
            <person name="Murphy C."/>
            <person name="Neiman D."/>
            <person name="Pearson M."/>
            <person name="Priest M."/>
            <person name="Roberts A."/>
            <person name="Saif S."/>
            <person name="Shea T."/>
            <person name="Sisk P."/>
            <person name="Sykes S."/>
            <person name="Wortman J."/>
            <person name="Nusbaum C."/>
            <person name="Birren B."/>
        </authorList>
    </citation>
    <scope>NUCLEOTIDE SEQUENCE [LARGE SCALE GENOMIC DNA]</scope>
    <source>
        <strain evidence="2 3">2959</strain>
    </source>
</reference>
<name>N9WJY7_CLOIN</name>
<accession>N9WJY7</accession>
<dbReference type="Proteomes" id="UP000013051">
    <property type="component" value="Unassembled WGS sequence"/>
</dbReference>
<keyword evidence="1" id="KW-0472">Membrane</keyword>